<dbReference type="Gene3D" id="2.60.40.4070">
    <property type="match status" value="1"/>
</dbReference>
<dbReference type="Gene3D" id="2.120.10.30">
    <property type="entry name" value="TolB, C-terminal domain"/>
    <property type="match status" value="2"/>
</dbReference>
<dbReference type="AlphaFoldDB" id="A0A956LXB5"/>
<dbReference type="PANTHER" id="PTHR47572:SF4">
    <property type="entry name" value="LACTONASE DRP35"/>
    <property type="match status" value="1"/>
</dbReference>
<feature type="signal peptide" evidence="1">
    <location>
        <begin position="1"/>
        <end position="23"/>
    </location>
</feature>
<dbReference type="InterPro" id="IPR011042">
    <property type="entry name" value="6-blade_b-propeller_TolB-like"/>
</dbReference>
<protein>
    <recommendedName>
        <fullName evidence="4">T9SS type A sorting domain-containing protein</fullName>
    </recommendedName>
</protein>
<reference evidence="2" key="2">
    <citation type="journal article" date="2021" name="Microbiome">
        <title>Successional dynamics and alternative stable states in a saline activated sludge microbial community over 9 years.</title>
        <authorList>
            <person name="Wang Y."/>
            <person name="Ye J."/>
            <person name="Ju F."/>
            <person name="Liu L."/>
            <person name="Boyd J.A."/>
            <person name="Deng Y."/>
            <person name="Parks D.H."/>
            <person name="Jiang X."/>
            <person name="Yin X."/>
            <person name="Woodcroft B.J."/>
            <person name="Tyson G.W."/>
            <person name="Hugenholtz P."/>
            <person name="Polz M.F."/>
            <person name="Zhang T."/>
        </authorList>
    </citation>
    <scope>NUCLEOTIDE SEQUENCE</scope>
    <source>
        <strain evidence="2">HKST-UBA01</strain>
    </source>
</reference>
<sequence length="401" mass="41453">MPRFINALALLVATGLIATHAHGQEVSTVTSVIDGGTGGLAVDAQGNVFMGDFGPNLSGHGTRVFKVTPEGDVSVFASGFDGASGNDFDSHGNLFQSNINAGRIDKIAPDGTVTPFASGLSAPVGITIDDGDTLYVCNCGSGSIQKIAPDGTSSVFATSPVFQCPNGITRDDTGNLYVSNFNNGSLIKITPTGSLSILAVVPGGNNGHVVYYDGLLYVASRGGNRIFTVTLEGAVSLLAGSGLAGNDDGPLSEATFSLPNDVVPDPTGRYLYVNDVVDAKNPSDTAPMLLRRIDLGSPASAPSLDESMRVNGVRVVSVHPNPFATTATISLSVDRTMPVRVTIHDVQGREVARVVDGVLGPGRHDATWRDGGSAGVLPQGTFYYRVSSPEGTFGGTVQRIR</sequence>
<feature type="chain" id="PRO_5037535092" description="T9SS type A sorting domain-containing protein" evidence="1">
    <location>
        <begin position="24"/>
        <end position="401"/>
    </location>
</feature>
<dbReference type="EMBL" id="JAGQHR010000095">
    <property type="protein sequence ID" value="MCA9726998.1"/>
    <property type="molecule type" value="Genomic_DNA"/>
</dbReference>
<evidence type="ECO:0000313" key="2">
    <source>
        <dbReference type="EMBL" id="MCA9726998.1"/>
    </source>
</evidence>
<evidence type="ECO:0008006" key="4">
    <source>
        <dbReference type="Google" id="ProtNLM"/>
    </source>
</evidence>
<accession>A0A956LXB5</accession>
<evidence type="ECO:0000313" key="3">
    <source>
        <dbReference type="Proteomes" id="UP000697710"/>
    </source>
</evidence>
<dbReference type="InterPro" id="IPR051262">
    <property type="entry name" value="SMP-30/CGR1_Lactonase"/>
</dbReference>
<proteinExistence type="predicted"/>
<dbReference type="PANTHER" id="PTHR47572">
    <property type="entry name" value="LIPOPROTEIN-RELATED"/>
    <property type="match status" value="1"/>
</dbReference>
<dbReference type="Proteomes" id="UP000697710">
    <property type="component" value="Unassembled WGS sequence"/>
</dbReference>
<evidence type="ECO:0000256" key="1">
    <source>
        <dbReference type="SAM" id="SignalP"/>
    </source>
</evidence>
<reference evidence="2" key="1">
    <citation type="submission" date="2020-04" db="EMBL/GenBank/DDBJ databases">
        <authorList>
            <person name="Zhang T."/>
        </authorList>
    </citation>
    <scope>NUCLEOTIDE SEQUENCE</scope>
    <source>
        <strain evidence="2">HKST-UBA01</strain>
    </source>
</reference>
<keyword evidence="1" id="KW-0732">Signal</keyword>
<organism evidence="2 3">
    <name type="scientific">Eiseniibacteriota bacterium</name>
    <dbReference type="NCBI Taxonomy" id="2212470"/>
    <lineage>
        <taxon>Bacteria</taxon>
        <taxon>Candidatus Eiseniibacteriota</taxon>
    </lineage>
</organism>
<gene>
    <name evidence="2" type="ORF">KC729_04890</name>
</gene>
<dbReference type="SUPFAM" id="SSF101898">
    <property type="entry name" value="NHL repeat"/>
    <property type="match status" value="1"/>
</dbReference>
<dbReference type="SUPFAM" id="SSF63829">
    <property type="entry name" value="Calcium-dependent phosphotriesterase"/>
    <property type="match status" value="1"/>
</dbReference>
<comment type="caution">
    <text evidence="2">The sequence shown here is derived from an EMBL/GenBank/DDBJ whole genome shotgun (WGS) entry which is preliminary data.</text>
</comment>
<name>A0A956LXB5_UNCEI</name>